<sequence length="114" mass="13804">MPPLLPTPPIPPRLQYSPTKNQRKRERRRNNRFALYRELKDLVLKHTQVRVRPDGEVHQENERITFCISRNLERDARYNYLLAWLTRRPRKARVVADEKREPVTIQQRPVTILQ</sequence>
<dbReference type="EMBL" id="SPHZ02000005">
    <property type="protein sequence ID" value="KAF0918694.1"/>
    <property type="molecule type" value="Genomic_DNA"/>
</dbReference>
<gene>
    <name evidence="2" type="ORF">E2562_025820</name>
</gene>
<reference evidence="2 3" key="1">
    <citation type="submission" date="2019-11" db="EMBL/GenBank/DDBJ databases">
        <title>Whole genome sequence of Oryza granulata.</title>
        <authorList>
            <person name="Li W."/>
        </authorList>
    </citation>
    <scope>NUCLEOTIDE SEQUENCE [LARGE SCALE GENOMIC DNA]</scope>
    <source>
        <strain evidence="3">cv. Menghai</strain>
        <tissue evidence="2">Leaf</tissue>
    </source>
</reference>
<dbReference type="Proteomes" id="UP000479710">
    <property type="component" value="Unassembled WGS sequence"/>
</dbReference>
<evidence type="ECO:0000256" key="1">
    <source>
        <dbReference type="SAM" id="MobiDB-lite"/>
    </source>
</evidence>
<feature type="compositionally biased region" description="Pro residues" evidence="1">
    <location>
        <begin position="1"/>
        <end position="12"/>
    </location>
</feature>
<protein>
    <submittedName>
        <fullName evidence="2">Uncharacterized protein</fullName>
    </submittedName>
</protein>
<accession>A0A6G1E2Q4</accession>
<evidence type="ECO:0000313" key="3">
    <source>
        <dbReference type="Proteomes" id="UP000479710"/>
    </source>
</evidence>
<feature type="region of interest" description="Disordered" evidence="1">
    <location>
        <begin position="1"/>
        <end position="30"/>
    </location>
</feature>
<evidence type="ECO:0000313" key="2">
    <source>
        <dbReference type="EMBL" id="KAF0918694.1"/>
    </source>
</evidence>
<dbReference type="AlphaFoldDB" id="A0A6G1E2Q4"/>
<keyword evidence="3" id="KW-1185">Reference proteome</keyword>
<name>A0A6G1E2Q4_9ORYZ</name>
<feature type="compositionally biased region" description="Basic residues" evidence="1">
    <location>
        <begin position="21"/>
        <end position="30"/>
    </location>
</feature>
<proteinExistence type="predicted"/>
<dbReference type="OrthoDB" id="10686844at2759"/>
<organism evidence="2 3">
    <name type="scientific">Oryza meyeriana var. granulata</name>
    <dbReference type="NCBI Taxonomy" id="110450"/>
    <lineage>
        <taxon>Eukaryota</taxon>
        <taxon>Viridiplantae</taxon>
        <taxon>Streptophyta</taxon>
        <taxon>Embryophyta</taxon>
        <taxon>Tracheophyta</taxon>
        <taxon>Spermatophyta</taxon>
        <taxon>Magnoliopsida</taxon>
        <taxon>Liliopsida</taxon>
        <taxon>Poales</taxon>
        <taxon>Poaceae</taxon>
        <taxon>BOP clade</taxon>
        <taxon>Oryzoideae</taxon>
        <taxon>Oryzeae</taxon>
        <taxon>Oryzinae</taxon>
        <taxon>Oryza</taxon>
        <taxon>Oryza meyeriana</taxon>
    </lineage>
</organism>
<comment type="caution">
    <text evidence="2">The sequence shown here is derived from an EMBL/GenBank/DDBJ whole genome shotgun (WGS) entry which is preliminary data.</text>
</comment>